<feature type="coiled-coil region" evidence="6">
    <location>
        <begin position="186"/>
        <end position="237"/>
    </location>
</feature>
<evidence type="ECO:0000313" key="8">
    <source>
        <dbReference type="Proteomes" id="UP000646484"/>
    </source>
</evidence>
<evidence type="ECO:0000256" key="6">
    <source>
        <dbReference type="SAM" id="Coils"/>
    </source>
</evidence>
<evidence type="ECO:0000256" key="1">
    <source>
        <dbReference type="ARBA" id="ARBA00004442"/>
    </source>
</evidence>
<dbReference type="Proteomes" id="UP000646484">
    <property type="component" value="Unassembled WGS sequence"/>
</dbReference>
<organism evidence="7 8">
    <name type="scientific">Butyricimonas hominis</name>
    <dbReference type="NCBI Taxonomy" id="2763032"/>
    <lineage>
        <taxon>Bacteria</taxon>
        <taxon>Pseudomonadati</taxon>
        <taxon>Bacteroidota</taxon>
        <taxon>Bacteroidia</taxon>
        <taxon>Bacteroidales</taxon>
        <taxon>Odoribacteraceae</taxon>
        <taxon>Butyricimonas</taxon>
    </lineage>
</organism>
<name>A0ABR7CX47_9BACT</name>
<keyword evidence="4" id="KW-0472">Membrane</keyword>
<evidence type="ECO:0000256" key="5">
    <source>
        <dbReference type="ARBA" id="ARBA00023237"/>
    </source>
</evidence>
<accession>A0ABR7CX47</accession>
<keyword evidence="6" id="KW-0175">Coiled coil</keyword>
<dbReference type="PANTHER" id="PTHR30026:SF20">
    <property type="entry name" value="OUTER MEMBRANE PROTEIN TOLC"/>
    <property type="match status" value="1"/>
</dbReference>
<dbReference type="SUPFAM" id="SSF56954">
    <property type="entry name" value="Outer membrane efflux proteins (OEP)"/>
    <property type="match status" value="1"/>
</dbReference>
<reference evidence="7 8" key="1">
    <citation type="submission" date="2020-08" db="EMBL/GenBank/DDBJ databases">
        <title>Genome public.</title>
        <authorList>
            <person name="Liu C."/>
            <person name="Sun Q."/>
        </authorList>
    </citation>
    <scope>NUCLEOTIDE SEQUENCE [LARGE SCALE GENOMIC DNA]</scope>
    <source>
        <strain evidence="7 8">NSJ-56</strain>
    </source>
</reference>
<comment type="caution">
    <text evidence="7">The sequence shown here is derived from an EMBL/GenBank/DDBJ whole genome shotgun (WGS) entry which is preliminary data.</text>
</comment>
<dbReference type="EMBL" id="JACOOH010000001">
    <property type="protein sequence ID" value="MBC5620097.1"/>
    <property type="molecule type" value="Genomic_DNA"/>
</dbReference>
<evidence type="ECO:0000256" key="4">
    <source>
        <dbReference type="ARBA" id="ARBA00023136"/>
    </source>
</evidence>
<comment type="subcellular location">
    <subcellularLocation>
        <location evidence="1">Cell outer membrane</location>
    </subcellularLocation>
</comment>
<dbReference type="InterPro" id="IPR051906">
    <property type="entry name" value="TolC-like"/>
</dbReference>
<evidence type="ECO:0000256" key="3">
    <source>
        <dbReference type="ARBA" id="ARBA00022692"/>
    </source>
</evidence>
<dbReference type="PANTHER" id="PTHR30026">
    <property type="entry name" value="OUTER MEMBRANE PROTEIN TOLC"/>
    <property type="match status" value="1"/>
</dbReference>
<protein>
    <submittedName>
        <fullName evidence="7">TolC family protein</fullName>
    </submittedName>
</protein>
<keyword evidence="8" id="KW-1185">Reference proteome</keyword>
<keyword evidence="5" id="KW-0998">Cell outer membrane</keyword>
<gene>
    <name evidence="7" type="ORF">H8S64_03185</name>
</gene>
<evidence type="ECO:0000313" key="7">
    <source>
        <dbReference type="EMBL" id="MBC5620097.1"/>
    </source>
</evidence>
<evidence type="ECO:0000256" key="2">
    <source>
        <dbReference type="ARBA" id="ARBA00022452"/>
    </source>
</evidence>
<proteinExistence type="predicted"/>
<dbReference type="Gene3D" id="1.20.1600.10">
    <property type="entry name" value="Outer membrane efflux proteins (OEP)"/>
    <property type="match status" value="1"/>
</dbReference>
<sequence>MLSASLRGQEVARGGQPERVITIEECQQWAMDNYPAIRQHGLLDQAREYTLSNISRVYMPEFSLSGVASWQSEKMELDLKMPDKVNISVDLNEVAQGQNLNLPTMNVPVSIPQMTIPVSDRDRYNVSLSLKQALWAGGRMKAGKEMANREVDMMHAGLDAQLYEIKDKVKQLYFGLLTIEGREKQLNRADEILDSLRVRAEVALKEGVIYETDLDVIDVERIKYKQLRVELEAKREACLNVLSTLIHRPLSKETKLQVPVVESRFGNGEVKRPELRYLDSKIKRLNADLKMQNAENMPKIGLFAMGGYGKSGLNTFDSDFKPYFIGGVMVSWNFGKLNTRGNDRKLIKVQQESVRNQQESFIFNTKMEVLMQDAEIRKLQELVKSDEEAVRLRESIRQASEVKYANGVYTISELITDVNQALIAQQEKVLREVELKMMVYSKKITLGL</sequence>
<keyword evidence="2" id="KW-1134">Transmembrane beta strand</keyword>
<keyword evidence="3" id="KW-0812">Transmembrane</keyword>